<reference evidence="2" key="1">
    <citation type="submission" date="2023-10" db="EMBL/GenBank/DDBJ databases">
        <authorList>
            <person name="Chen Y."/>
            <person name="Shah S."/>
            <person name="Dougan E. K."/>
            <person name="Thang M."/>
            <person name="Chan C."/>
        </authorList>
    </citation>
    <scope>NUCLEOTIDE SEQUENCE [LARGE SCALE GENOMIC DNA]</scope>
</reference>
<gene>
    <name evidence="2" type="ORF">PCOR1329_LOCUS76873</name>
</gene>
<dbReference type="Proteomes" id="UP001189429">
    <property type="component" value="Unassembled WGS sequence"/>
</dbReference>
<feature type="compositionally biased region" description="Low complexity" evidence="1">
    <location>
        <begin position="254"/>
        <end position="282"/>
    </location>
</feature>
<evidence type="ECO:0000313" key="3">
    <source>
        <dbReference type="Proteomes" id="UP001189429"/>
    </source>
</evidence>
<comment type="caution">
    <text evidence="2">The sequence shown here is derived from an EMBL/GenBank/DDBJ whole genome shotgun (WGS) entry which is preliminary data.</text>
</comment>
<accession>A0ABN9XHZ4</accession>
<protein>
    <submittedName>
        <fullName evidence="2">Uncharacterized protein</fullName>
    </submittedName>
</protein>
<name>A0ABN9XHZ4_9DINO</name>
<sequence>MAEATMFESEGACFYWASVERPDFLVFGFNMSHIAMIISEALEIPTVGFFLQPTRKVENRKHALSFIDEVLMPFREKVNGTTFNAVLMQVFDQVNTTGESTAADFLRKTRGLIPTPLRLADEDLHFKELLRQNVPIVVPINSLMVEGSRPGGNDIHGLHLSEADQRQYQRGRERFYRQGKRRRPAGGRDDLLQHAHRPSADAGRGLRGLRECRRPLGRRAAARAGAGPHRHGRWAGRTTWLRPPLRSRPRRSRSCGGRAGSCCSFAASRSARSSRGSTSPSCTAASGSPRR</sequence>
<evidence type="ECO:0000313" key="2">
    <source>
        <dbReference type="EMBL" id="CAK0899344.1"/>
    </source>
</evidence>
<keyword evidence="3" id="KW-1185">Reference proteome</keyword>
<organism evidence="2 3">
    <name type="scientific">Prorocentrum cordatum</name>
    <dbReference type="NCBI Taxonomy" id="2364126"/>
    <lineage>
        <taxon>Eukaryota</taxon>
        <taxon>Sar</taxon>
        <taxon>Alveolata</taxon>
        <taxon>Dinophyceae</taxon>
        <taxon>Prorocentrales</taxon>
        <taxon>Prorocentraceae</taxon>
        <taxon>Prorocentrum</taxon>
    </lineage>
</organism>
<proteinExistence type="predicted"/>
<dbReference type="EMBL" id="CAUYUJ010020587">
    <property type="protein sequence ID" value="CAK0899344.1"/>
    <property type="molecule type" value="Genomic_DNA"/>
</dbReference>
<feature type="region of interest" description="Disordered" evidence="1">
    <location>
        <begin position="176"/>
        <end position="291"/>
    </location>
</feature>
<feature type="non-terminal residue" evidence="2">
    <location>
        <position position="291"/>
    </location>
</feature>
<evidence type="ECO:0000256" key="1">
    <source>
        <dbReference type="SAM" id="MobiDB-lite"/>
    </source>
</evidence>